<accession>A0A0E9V7C4</accession>
<reference evidence="1" key="2">
    <citation type="journal article" date="2015" name="Fish Shellfish Immunol.">
        <title>Early steps in the European eel (Anguilla anguilla)-Vibrio vulnificus interaction in the gills: Role of the RtxA13 toxin.</title>
        <authorList>
            <person name="Callol A."/>
            <person name="Pajuelo D."/>
            <person name="Ebbesson L."/>
            <person name="Teles M."/>
            <person name="MacKenzie S."/>
            <person name="Amaro C."/>
        </authorList>
    </citation>
    <scope>NUCLEOTIDE SEQUENCE</scope>
</reference>
<proteinExistence type="predicted"/>
<organism evidence="1">
    <name type="scientific">Anguilla anguilla</name>
    <name type="common">European freshwater eel</name>
    <name type="synonym">Muraena anguilla</name>
    <dbReference type="NCBI Taxonomy" id="7936"/>
    <lineage>
        <taxon>Eukaryota</taxon>
        <taxon>Metazoa</taxon>
        <taxon>Chordata</taxon>
        <taxon>Craniata</taxon>
        <taxon>Vertebrata</taxon>
        <taxon>Euteleostomi</taxon>
        <taxon>Actinopterygii</taxon>
        <taxon>Neopterygii</taxon>
        <taxon>Teleostei</taxon>
        <taxon>Anguilliformes</taxon>
        <taxon>Anguillidae</taxon>
        <taxon>Anguilla</taxon>
    </lineage>
</organism>
<dbReference type="PROSITE" id="PS51257">
    <property type="entry name" value="PROKAR_LIPOPROTEIN"/>
    <property type="match status" value="1"/>
</dbReference>
<protein>
    <submittedName>
        <fullName evidence="1">Uncharacterized protein</fullName>
    </submittedName>
</protein>
<sequence>MSQHTKALLLARCIPLWPRSTLFQMVLSAGCVMLQRRFAVEDQKWTKL</sequence>
<name>A0A0E9V7C4_ANGAN</name>
<dbReference type="EMBL" id="GBXM01034681">
    <property type="protein sequence ID" value="JAH73896.1"/>
    <property type="molecule type" value="Transcribed_RNA"/>
</dbReference>
<reference evidence="1" key="1">
    <citation type="submission" date="2014-11" db="EMBL/GenBank/DDBJ databases">
        <authorList>
            <person name="Amaro Gonzalez C."/>
        </authorList>
    </citation>
    <scope>NUCLEOTIDE SEQUENCE</scope>
</reference>
<dbReference type="AlphaFoldDB" id="A0A0E9V7C4"/>
<evidence type="ECO:0000313" key="1">
    <source>
        <dbReference type="EMBL" id="JAH73896.1"/>
    </source>
</evidence>